<keyword evidence="1" id="KW-0812">Transmembrane</keyword>
<keyword evidence="1" id="KW-1133">Transmembrane helix</keyword>
<accession>A0A1D1V5G6</accession>
<feature type="transmembrane region" description="Helical" evidence="1">
    <location>
        <begin position="16"/>
        <end position="38"/>
    </location>
</feature>
<dbReference type="AlphaFoldDB" id="A0A1D1V5G6"/>
<comment type="caution">
    <text evidence="2">The sequence shown here is derived from an EMBL/GenBank/DDBJ whole genome shotgun (WGS) entry which is preliminary data.</text>
</comment>
<sequence>MAIQDSQSFSPRTLRCYVGALLLVIFFSAAVPISFIHFSTIPRFVLQLYNRTIPSEKPMGENISSSNSTFDTAAATSDTQLLVHYFKLYRTQSPTRDDDLSYLDCLSLRSVLKNLKPDQVMIHTNVIDYWPLDSCSELVTNWTGIHLKYFPRRFVMQGRRIRWLHHEADMAKLSVLRQYGGLTLDFDVYIINGTEVRRLLNTAPCIICAESPYDKEGYKVNAGFFGCLHKEKAQYPALVRKLSFDVDYRPDRWVYNIGIKAMEILKGNPQTATLVDNVCNNPPWANISSFMLGRTTGGWSYRPAFHTYFHDRKFNKANLMNMNSSAGDLFRWIVKDEKNETL</sequence>
<gene>
    <name evidence="2" type="primary">RvY_08330-1</name>
    <name evidence="2" type="synonym">RvY_08330.1</name>
    <name evidence="2" type="ORF">RvY_08330</name>
</gene>
<keyword evidence="1" id="KW-0472">Membrane</keyword>
<evidence type="ECO:0000256" key="1">
    <source>
        <dbReference type="SAM" id="Phobius"/>
    </source>
</evidence>
<proteinExistence type="predicted"/>
<protein>
    <recommendedName>
        <fullName evidence="4">Alpha-1,4-N-acetylglucosaminyltransferase</fullName>
    </recommendedName>
</protein>
<reference evidence="2 3" key="1">
    <citation type="journal article" date="2016" name="Nat. Commun.">
        <title>Extremotolerant tardigrade genome and improved radiotolerance of human cultured cells by tardigrade-unique protein.</title>
        <authorList>
            <person name="Hashimoto T."/>
            <person name="Horikawa D.D."/>
            <person name="Saito Y."/>
            <person name="Kuwahara H."/>
            <person name="Kozuka-Hata H."/>
            <person name="Shin-I T."/>
            <person name="Minakuchi Y."/>
            <person name="Ohishi K."/>
            <person name="Motoyama A."/>
            <person name="Aizu T."/>
            <person name="Enomoto A."/>
            <person name="Kondo K."/>
            <person name="Tanaka S."/>
            <person name="Hara Y."/>
            <person name="Koshikawa S."/>
            <person name="Sagara H."/>
            <person name="Miura T."/>
            <person name="Yokobori S."/>
            <person name="Miyagawa K."/>
            <person name="Suzuki Y."/>
            <person name="Kubo T."/>
            <person name="Oyama M."/>
            <person name="Kohara Y."/>
            <person name="Fujiyama A."/>
            <person name="Arakawa K."/>
            <person name="Katayama T."/>
            <person name="Toyoda A."/>
            <person name="Kunieda T."/>
        </authorList>
    </citation>
    <scope>NUCLEOTIDE SEQUENCE [LARGE SCALE GENOMIC DNA]</scope>
    <source>
        <strain evidence="2 3">YOKOZUNA-1</strain>
    </source>
</reference>
<dbReference type="STRING" id="947166.A0A1D1V5G6"/>
<dbReference type="Proteomes" id="UP000186922">
    <property type="component" value="Unassembled WGS sequence"/>
</dbReference>
<keyword evidence="3" id="KW-1185">Reference proteome</keyword>
<dbReference type="PANTHER" id="PTHR46830:SF1">
    <property type="entry name" value="ALPHA-1,4-N-ACETYLGLUCOSAMINYLTRANSFERASE"/>
    <property type="match status" value="1"/>
</dbReference>
<evidence type="ECO:0000313" key="3">
    <source>
        <dbReference type="Proteomes" id="UP000186922"/>
    </source>
</evidence>
<dbReference type="OrthoDB" id="409543at2759"/>
<evidence type="ECO:0008006" key="4">
    <source>
        <dbReference type="Google" id="ProtNLM"/>
    </source>
</evidence>
<organism evidence="2 3">
    <name type="scientific">Ramazzottius varieornatus</name>
    <name type="common">Water bear</name>
    <name type="synonym">Tardigrade</name>
    <dbReference type="NCBI Taxonomy" id="947166"/>
    <lineage>
        <taxon>Eukaryota</taxon>
        <taxon>Metazoa</taxon>
        <taxon>Ecdysozoa</taxon>
        <taxon>Tardigrada</taxon>
        <taxon>Eutardigrada</taxon>
        <taxon>Parachela</taxon>
        <taxon>Hypsibioidea</taxon>
        <taxon>Ramazzottiidae</taxon>
        <taxon>Ramazzottius</taxon>
    </lineage>
</organism>
<name>A0A1D1V5G6_RAMVA</name>
<evidence type="ECO:0000313" key="2">
    <source>
        <dbReference type="EMBL" id="GAU96966.1"/>
    </source>
</evidence>
<dbReference type="PANTHER" id="PTHR46830">
    <property type="entry name" value="TRANSFERASE, PUTATIVE-RELATED"/>
    <property type="match status" value="1"/>
</dbReference>
<dbReference type="EMBL" id="BDGG01000003">
    <property type="protein sequence ID" value="GAU96966.1"/>
    <property type="molecule type" value="Genomic_DNA"/>
</dbReference>